<dbReference type="EMBL" id="BSXW01000454">
    <property type="protein sequence ID" value="GMF22897.1"/>
    <property type="molecule type" value="Genomic_DNA"/>
</dbReference>
<reference evidence="3" key="1">
    <citation type="submission" date="2023-04" db="EMBL/GenBank/DDBJ databases">
        <title>Phytophthora lilii NBRC 32176.</title>
        <authorList>
            <person name="Ichikawa N."/>
            <person name="Sato H."/>
            <person name="Tonouchi N."/>
        </authorList>
    </citation>
    <scope>NUCLEOTIDE SEQUENCE</scope>
    <source>
        <strain evidence="3">NBRC 32176</strain>
    </source>
</reference>
<evidence type="ECO:0000256" key="2">
    <source>
        <dbReference type="SAM" id="MobiDB-lite"/>
    </source>
</evidence>
<dbReference type="CDD" id="cd14686">
    <property type="entry name" value="bZIP"/>
    <property type="match status" value="1"/>
</dbReference>
<protein>
    <submittedName>
        <fullName evidence="3">Unnamed protein product</fullName>
    </submittedName>
</protein>
<feature type="coiled-coil region" evidence="1">
    <location>
        <begin position="70"/>
        <end position="97"/>
    </location>
</feature>
<sequence>MNLHDRRMDISALCCAEEPALLPPLAPVRHGSPKQPSMYASAAAASTGGKSPSKKRSRRLSNSERGKLYRSRRKNYVQALEEQVEQLKHEVDQLNLYGCSKQQQQTAAWPLSRQPMGVSFASVVNEYFSLFKYGVPVAGREGGVVDAPQDQLLLSSRQQQQAGFLNGLMHPNMVFGSSYGVRELLDQWEKYSLYHAGLKYEVKNLQIMAADPNPVVLAPATLYVRFTRRTVEEIFPHVLWNEALVQRLIGLQIAYPVGNTFYFGDDNKIHRYDTYVDFVTAFVDVLGSVEDTMAMMESALIRQESMIGDLLEEPPRVKVEETQAVELAPRVELVDSDSSSNSGGEDWRPVGARIGMSLQGIL</sequence>
<keyword evidence="1" id="KW-0175">Coiled coil</keyword>
<dbReference type="OrthoDB" id="73862at2759"/>
<organism evidence="3 4">
    <name type="scientific">Phytophthora lilii</name>
    <dbReference type="NCBI Taxonomy" id="2077276"/>
    <lineage>
        <taxon>Eukaryota</taxon>
        <taxon>Sar</taxon>
        <taxon>Stramenopiles</taxon>
        <taxon>Oomycota</taxon>
        <taxon>Peronosporomycetes</taxon>
        <taxon>Peronosporales</taxon>
        <taxon>Peronosporaceae</taxon>
        <taxon>Phytophthora</taxon>
    </lineage>
</organism>
<name>A0A9W6TZE0_9STRA</name>
<evidence type="ECO:0000313" key="3">
    <source>
        <dbReference type="EMBL" id="GMF22897.1"/>
    </source>
</evidence>
<accession>A0A9W6TZE0</accession>
<comment type="caution">
    <text evidence="3">The sequence shown here is derived from an EMBL/GenBank/DDBJ whole genome shotgun (WGS) entry which is preliminary data.</text>
</comment>
<gene>
    <name evidence="3" type="ORF">Plil01_000918600</name>
</gene>
<dbReference type="AlphaFoldDB" id="A0A9W6TZE0"/>
<proteinExistence type="predicted"/>
<keyword evidence="4" id="KW-1185">Reference proteome</keyword>
<feature type="region of interest" description="Disordered" evidence="2">
    <location>
        <begin position="26"/>
        <end position="68"/>
    </location>
</feature>
<evidence type="ECO:0000313" key="4">
    <source>
        <dbReference type="Proteomes" id="UP001165083"/>
    </source>
</evidence>
<evidence type="ECO:0000256" key="1">
    <source>
        <dbReference type="SAM" id="Coils"/>
    </source>
</evidence>
<dbReference type="Proteomes" id="UP001165083">
    <property type="component" value="Unassembled WGS sequence"/>
</dbReference>